<gene>
    <name evidence="2" type="ORF">FC62_GL000342</name>
</gene>
<feature type="transmembrane region" description="Helical" evidence="1">
    <location>
        <begin position="6"/>
        <end position="23"/>
    </location>
</feature>
<evidence type="ECO:0000313" key="2">
    <source>
        <dbReference type="EMBL" id="KRK38654.1"/>
    </source>
</evidence>
<evidence type="ECO:0000256" key="1">
    <source>
        <dbReference type="SAM" id="Phobius"/>
    </source>
</evidence>
<dbReference type="Proteomes" id="UP000050909">
    <property type="component" value="Unassembled WGS sequence"/>
</dbReference>
<accession>A0A0R1GX40</accession>
<dbReference type="PATRIC" id="fig|1423722.3.peg.347"/>
<feature type="transmembrane region" description="Helical" evidence="1">
    <location>
        <begin position="43"/>
        <end position="65"/>
    </location>
</feature>
<keyword evidence="1" id="KW-1133">Transmembrane helix</keyword>
<dbReference type="RefSeq" id="WP_054745250.1">
    <property type="nucleotide sequence ID" value="NZ_AZCV01000001.1"/>
</dbReference>
<dbReference type="AlphaFoldDB" id="A0A0R1GX40"/>
<comment type="caution">
    <text evidence="2">The sequence shown here is derived from an EMBL/GenBank/DDBJ whole genome shotgun (WGS) entry which is preliminary data.</text>
</comment>
<sequence>MLLKAVILIYIAFLAFLAVYLLTRLHKQFIIFNVDANQSLQKLLTVVAIALLAVAVGGIFIVFLLPKQYNFITLFASVIVIFFFTLRLTKYLNK</sequence>
<keyword evidence="1" id="KW-0812">Transmembrane</keyword>
<feature type="transmembrane region" description="Helical" evidence="1">
    <location>
        <begin position="71"/>
        <end position="89"/>
    </location>
</feature>
<reference evidence="2 3" key="1">
    <citation type="journal article" date="2015" name="Genome Announc.">
        <title>Expanding the biotechnology potential of lactobacilli through comparative genomics of 213 strains and associated genera.</title>
        <authorList>
            <person name="Sun Z."/>
            <person name="Harris H.M."/>
            <person name="McCann A."/>
            <person name="Guo C."/>
            <person name="Argimon S."/>
            <person name="Zhang W."/>
            <person name="Yang X."/>
            <person name="Jeffery I.B."/>
            <person name="Cooney J.C."/>
            <person name="Kagawa T.F."/>
            <person name="Liu W."/>
            <person name="Song Y."/>
            <person name="Salvetti E."/>
            <person name="Wrobel A."/>
            <person name="Rasinkangas P."/>
            <person name="Parkhill J."/>
            <person name="Rea M.C."/>
            <person name="O'Sullivan O."/>
            <person name="Ritari J."/>
            <person name="Douillard F.P."/>
            <person name="Paul Ross R."/>
            <person name="Yang R."/>
            <person name="Briner A.E."/>
            <person name="Felis G.E."/>
            <person name="de Vos W.M."/>
            <person name="Barrangou R."/>
            <person name="Klaenhammer T.R."/>
            <person name="Caufield P.W."/>
            <person name="Cui Y."/>
            <person name="Zhang H."/>
            <person name="O'Toole P.W."/>
        </authorList>
    </citation>
    <scope>NUCLEOTIDE SEQUENCE [LARGE SCALE GENOMIC DNA]</scope>
    <source>
        <strain evidence="2 3">DSM 20534</strain>
    </source>
</reference>
<organism evidence="2 3">
    <name type="scientific">Amylolactobacillus amylotrophicus DSM 20534</name>
    <dbReference type="NCBI Taxonomy" id="1423722"/>
    <lineage>
        <taxon>Bacteria</taxon>
        <taxon>Bacillati</taxon>
        <taxon>Bacillota</taxon>
        <taxon>Bacilli</taxon>
        <taxon>Lactobacillales</taxon>
        <taxon>Lactobacillaceae</taxon>
        <taxon>Amylolactobacillus</taxon>
    </lineage>
</organism>
<name>A0A0R1GX40_9LACO</name>
<proteinExistence type="predicted"/>
<dbReference type="EMBL" id="AZCV01000001">
    <property type="protein sequence ID" value="KRK38654.1"/>
    <property type="molecule type" value="Genomic_DNA"/>
</dbReference>
<keyword evidence="1" id="KW-0472">Membrane</keyword>
<protein>
    <submittedName>
        <fullName evidence="2">Uncharacterized protein</fullName>
    </submittedName>
</protein>
<evidence type="ECO:0000313" key="3">
    <source>
        <dbReference type="Proteomes" id="UP000050909"/>
    </source>
</evidence>
<keyword evidence="3" id="KW-1185">Reference proteome</keyword>